<evidence type="ECO:0000256" key="1">
    <source>
        <dbReference type="PROSITE-ProRule" id="PRU00409"/>
    </source>
</evidence>
<dbReference type="EMBL" id="CP012670">
    <property type="protein sequence ID" value="AUX21587.1"/>
    <property type="molecule type" value="Genomic_DNA"/>
</dbReference>
<evidence type="ECO:0000313" key="5">
    <source>
        <dbReference type="Proteomes" id="UP000295781"/>
    </source>
</evidence>
<dbReference type="GO" id="GO:0046872">
    <property type="term" value="F:metal ion binding"/>
    <property type="evidence" value="ECO:0007669"/>
    <property type="project" value="InterPro"/>
</dbReference>
<dbReference type="GO" id="GO:0005524">
    <property type="term" value="F:ATP binding"/>
    <property type="evidence" value="ECO:0007669"/>
    <property type="project" value="UniProtKB-UniRule"/>
</dbReference>
<dbReference type="OrthoDB" id="5420347at2"/>
<sequence>MNQHDTAFHRFSPRRPPALVLGDPTLIRALDEAGIPVIAAATDPADGVMRSRHVSATCLLPGFDDVHQDESAARLLDLGARLRGALGRRIPLYYGTDPQLDLLYRYRRELSRDFLFLLNDDDVGWSLLDEESFYRLCEVKQVLAPRALRPTGDLAAGLARLREPILVTPRRASGWGGIRGDLLGGSGEARVFDTRAALLAHPQVHRLRDELIIREHIPSSAADRASFHGLADERGELLAGSRGRELRAAPPPAGEGALVEAAADAAVCAAGREVARKLGLKGPFQIELVRDARDGGLYTLDVNARYPRWDHAGAAPGVNLPRIAYDYLVDRRLPPAPPRAAPGPRGLDRRPRGLHAPRERGLHAPTDQDGGAPRAWLGALTRARTR</sequence>
<dbReference type="InterPro" id="IPR011761">
    <property type="entry name" value="ATP-grasp"/>
</dbReference>
<name>A0A4P2PXM9_SORCE</name>
<feature type="compositionally biased region" description="Basic and acidic residues" evidence="2">
    <location>
        <begin position="346"/>
        <end position="362"/>
    </location>
</feature>
<dbReference type="SUPFAM" id="SSF56059">
    <property type="entry name" value="Glutathione synthetase ATP-binding domain-like"/>
    <property type="match status" value="1"/>
</dbReference>
<dbReference type="Gene3D" id="3.30.470.20">
    <property type="entry name" value="ATP-grasp fold, B domain"/>
    <property type="match status" value="1"/>
</dbReference>
<evidence type="ECO:0000256" key="2">
    <source>
        <dbReference type="SAM" id="MobiDB-lite"/>
    </source>
</evidence>
<proteinExistence type="predicted"/>
<dbReference type="Proteomes" id="UP000295781">
    <property type="component" value="Chromosome"/>
</dbReference>
<dbReference type="RefSeq" id="WP_129346888.1">
    <property type="nucleotide sequence ID" value="NZ_CP012670.1"/>
</dbReference>
<gene>
    <name evidence="4" type="ORF">SOCEGT47_020730</name>
</gene>
<organism evidence="4 5">
    <name type="scientific">Sorangium cellulosum</name>
    <name type="common">Polyangium cellulosum</name>
    <dbReference type="NCBI Taxonomy" id="56"/>
    <lineage>
        <taxon>Bacteria</taxon>
        <taxon>Pseudomonadati</taxon>
        <taxon>Myxococcota</taxon>
        <taxon>Polyangia</taxon>
        <taxon>Polyangiales</taxon>
        <taxon>Polyangiaceae</taxon>
        <taxon>Sorangium</taxon>
    </lineage>
</organism>
<dbReference type="AlphaFoldDB" id="A0A4P2PXM9"/>
<feature type="domain" description="ATP-grasp" evidence="3">
    <location>
        <begin position="131"/>
        <end position="329"/>
    </location>
</feature>
<feature type="region of interest" description="Disordered" evidence="2">
    <location>
        <begin position="335"/>
        <end position="386"/>
    </location>
</feature>
<protein>
    <recommendedName>
        <fullName evidence="3">ATP-grasp domain-containing protein</fullName>
    </recommendedName>
</protein>
<keyword evidence="1" id="KW-0067">ATP-binding</keyword>
<evidence type="ECO:0000313" key="4">
    <source>
        <dbReference type="EMBL" id="AUX21587.1"/>
    </source>
</evidence>
<reference evidence="4 5" key="1">
    <citation type="submission" date="2015-09" db="EMBL/GenBank/DDBJ databases">
        <title>Sorangium comparison.</title>
        <authorList>
            <person name="Zaburannyi N."/>
            <person name="Bunk B."/>
            <person name="Overmann J."/>
            <person name="Mueller R."/>
        </authorList>
    </citation>
    <scope>NUCLEOTIDE SEQUENCE [LARGE SCALE GENOMIC DNA]</scope>
    <source>
        <strain evidence="4 5">So ceGT47</strain>
    </source>
</reference>
<evidence type="ECO:0000259" key="3">
    <source>
        <dbReference type="PROSITE" id="PS50975"/>
    </source>
</evidence>
<keyword evidence="1" id="KW-0547">Nucleotide-binding</keyword>
<accession>A0A4P2PXM9</accession>
<dbReference type="PROSITE" id="PS50975">
    <property type="entry name" value="ATP_GRASP"/>
    <property type="match status" value="1"/>
</dbReference>